<evidence type="ECO:0000256" key="2">
    <source>
        <dbReference type="ARBA" id="ARBA00023125"/>
    </source>
</evidence>
<dbReference type="InterPro" id="IPR036388">
    <property type="entry name" value="WH-like_DNA-bd_sf"/>
</dbReference>
<dbReference type="PRINTS" id="PR00778">
    <property type="entry name" value="HTHARSR"/>
</dbReference>
<evidence type="ECO:0000256" key="3">
    <source>
        <dbReference type="ARBA" id="ARBA00023163"/>
    </source>
</evidence>
<dbReference type="PANTHER" id="PTHR43132">
    <property type="entry name" value="ARSENICAL RESISTANCE OPERON REPRESSOR ARSR-RELATED"/>
    <property type="match status" value="1"/>
</dbReference>
<dbReference type="EMBL" id="FNVQ01000001">
    <property type="protein sequence ID" value="SEF74801.1"/>
    <property type="molecule type" value="Genomic_DNA"/>
</dbReference>
<dbReference type="Gene3D" id="1.10.10.10">
    <property type="entry name" value="Winged helix-like DNA-binding domain superfamily/Winged helix DNA-binding domain"/>
    <property type="match status" value="1"/>
</dbReference>
<dbReference type="InterPro" id="IPR036390">
    <property type="entry name" value="WH_DNA-bd_sf"/>
</dbReference>
<dbReference type="GO" id="GO:0003700">
    <property type="term" value="F:DNA-binding transcription factor activity"/>
    <property type="evidence" value="ECO:0007669"/>
    <property type="project" value="InterPro"/>
</dbReference>
<dbReference type="InterPro" id="IPR051011">
    <property type="entry name" value="Metal_resp_trans_reg"/>
</dbReference>
<sequence length="143" mass="16010">MQLYRIPLHPAAAKSKRSLDSNYGDKLVSQANKQPADEQADSSEMLALMKENAGRAAKLMRALGNDSRLLILCHLDGQELSVSELNSRLDLSQSALSQHLAVLRKDELVKTRRASQTIYYSLEGDTAKRIIRTLHEMFCPETL</sequence>
<protein>
    <submittedName>
        <fullName evidence="5">DNA-binding transcriptional regulator, ArsR family</fullName>
    </submittedName>
</protein>
<evidence type="ECO:0000313" key="6">
    <source>
        <dbReference type="Proteomes" id="UP000236745"/>
    </source>
</evidence>
<dbReference type="SMART" id="SM00418">
    <property type="entry name" value="HTH_ARSR"/>
    <property type="match status" value="1"/>
</dbReference>
<dbReference type="NCBIfam" id="NF033788">
    <property type="entry name" value="HTH_metalloreg"/>
    <property type="match status" value="1"/>
</dbReference>
<dbReference type="Proteomes" id="UP000236745">
    <property type="component" value="Unassembled WGS sequence"/>
</dbReference>
<accession>A0A1H5UK79</accession>
<dbReference type="GO" id="GO:0003677">
    <property type="term" value="F:DNA binding"/>
    <property type="evidence" value="ECO:0007669"/>
    <property type="project" value="UniProtKB-KW"/>
</dbReference>
<dbReference type="Pfam" id="PF01022">
    <property type="entry name" value="HTH_5"/>
    <property type="match status" value="1"/>
</dbReference>
<organism evidence="5 6">
    <name type="scientific">Marinobacterium lutimaris</name>
    <dbReference type="NCBI Taxonomy" id="568106"/>
    <lineage>
        <taxon>Bacteria</taxon>
        <taxon>Pseudomonadati</taxon>
        <taxon>Pseudomonadota</taxon>
        <taxon>Gammaproteobacteria</taxon>
        <taxon>Oceanospirillales</taxon>
        <taxon>Oceanospirillaceae</taxon>
        <taxon>Marinobacterium</taxon>
    </lineage>
</organism>
<reference evidence="5 6" key="1">
    <citation type="submission" date="2016-10" db="EMBL/GenBank/DDBJ databases">
        <authorList>
            <person name="de Groot N.N."/>
        </authorList>
    </citation>
    <scope>NUCLEOTIDE SEQUENCE [LARGE SCALE GENOMIC DNA]</scope>
    <source>
        <strain evidence="5 6">DSM 22012</strain>
    </source>
</reference>
<dbReference type="AlphaFoldDB" id="A0A1H5UK79"/>
<gene>
    <name evidence="5" type="ORF">SAMN05444390_101396</name>
</gene>
<keyword evidence="3" id="KW-0804">Transcription</keyword>
<dbReference type="InterPro" id="IPR011991">
    <property type="entry name" value="ArsR-like_HTH"/>
</dbReference>
<feature type="domain" description="HTH arsR-type" evidence="4">
    <location>
        <begin position="48"/>
        <end position="142"/>
    </location>
</feature>
<evidence type="ECO:0000313" key="5">
    <source>
        <dbReference type="EMBL" id="SEF74801.1"/>
    </source>
</evidence>
<dbReference type="PROSITE" id="PS50987">
    <property type="entry name" value="HTH_ARSR_2"/>
    <property type="match status" value="1"/>
</dbReference>
<dbReference type="PANTHER" id="PTHR43132:SF2">
    <property type="entry name" value="ARSENICAL RESISTANCE OPERON REPRESSOR ARSR-RELATED"/>
    <property type="match status" value="1"/>
</dbReference>
<dbReference type="InterPro" id="IPR001845">
    <property type="entry name" value="HTH_ArsR_DNA-bd_dom"/>
</dbReference>
<evidence type="ECO:0000256" key="1">
    <source>
        <dbReference type="ARBA" id="ARBA00023015"/>
    </source>
</evidence>
<dbReference type="CDD" id="cd00090">
    <property type="entry name" value="HTH_ARSR"/>
    <property type="match status" value="1"/>
</dbReference>
<evidence type="ECO:0000259" key="4">
    <source>
        <dbReference type="PROSITE" id="PS50987"/>
    </source>
</evidence>
<proteinExistence type="predicted"/>
<keyword evidence="1" id="KW-0805">Transcription regulation</keyword>
<dbReference type="SUPFAM" id="SSF46785">
    <property type="entry name" value="Winged helix' DNA-binding domain"/>
    <property type="match status" value="1"/>
</dbReference>
<keyword evidence="6" id="KW-1185">Reference proteome</keyword>
<name>A0A1H5UK79_9GAMM</name>
<keyword evidence="2 5" id="KW-0238">DNA-binding</keyword>